<keyword evidence="5" id="KW-0862">Zinc</keyword>
<evidence type="ECO:0000259" key="12">
    <source>
        <dbReference type="PROSITE" id="PS51843"/>
    </source>
</evidence>
<dbReference type="PANTHER" id="PTHR45805:SF10">
    <property type="entry name" value="ECDYSONE-INDUCED PROTEIN 78C"/>
    <property type="match status" value="1"/>
</dbReference>
<dbReference type="InterPro" id="IPR001728">
    <property type="entry name" value="ThyrH_rcpt"/>
</dbReference>
<evidence type="ECO:0000256" key="8">
    <source>
        <dbReference type="ARBA" id="ARBA00023163"/>
    </source>
</evidence>
<feature type="domain" description="NR LBD" evidence="12">
    <location>
        <begin position="96"/>
        <end position="354"/>
    </location>
</feature>
<dbReference type="SMART" id="SM00430">
    <property type="entry name" value="HOLI"/>
    <property type="match status" value="1"/>
</dbReference>
<keyword evidence="4" id="KW-0863">Zinc-finger</keyword>
<comment type="subcellular location">
    <subcellularLocation>
        <location evidence="1">Nucleus</location>
    </subcellularLocation>
</comment>
<sequence length="354" mass="40713">MAVTAIKQGFFRRSIQKQIDYKCLRDKQCLVIRLNRNRCQYCRFRKCLDVGMSKDSVRYGRVPKRSREKSEADPPARVINQFTADNEKTEPRQQASMYDIITTISDAYLYHCAYTEAKTRGLVRKPAFFNMSEQQQSNALDGSNADVQKIVLWQQFAHLLCPSVQQVVEFAKKIPGFQELPQDDKLLCIKLGFFEVWLVQASRLISPQDSTITFTDGTTISRQQMEIMFDRDFVNQVFNFVHCFNDLQLSDAEIGLYSAVVLVTAEREGIYDVKSLSHLQDQMISALRYKLGAAQNPNSAVELAAPQHPRAFRGGVRHSQQAGGRGWREVDDFYLEEILNHPTCWHERFQCSSI</sequence>
<evidence type="ECO:0000256" key="10">
    <source>
        <dbReference type="ARBA" id="ARBA00023242"/>
    </source>
</evidence>
<dbReference type="GO" id="GO:0008270">
    <property type="term" value="F:zinc ion binding"/>
    <property type="evidence" value="ECO:0007669"/>
    <property type="project" value="UniProtKB-KW"/>
</dbReference>
<accession>A0AAV6V4T1</accession>
<dbReference type="GO" id="GO:0005634">
    <property type="term" value="C:nucleus"/>
    <property type="evidence" value="ECO:0007669"/>
    <property type="project" value="UniProtKB-SubCell"/>
</dbReference>
<name>A0AAV6V4T1_9ARAC</name>
<keyword evidence="10" id="KW-0539">Nucleus</keyword>
<evidence type="ECO:0000313" key="13">
    <source>
        <dbReference type="EMBL" id="KAG8191301.1"/>
    </source>
</evidence>
<dbReference type="SUPFAM" id="SSF48508">
    <property type="entry name" value="Nuclear receptor ligand-binding domain"/>
    <property type="match status" value="1"/>
</dbReference>
<proteinExistence type="inferred from homology"/>
<reference evidence="13 14" key="1">
    <citation type="journal article" date="2022" name="Nat. Ecol. Evol.">
        <title>A masculinizing supergene underlies an exaggerated male reproductive morph in a spider.</title>
        <authorList>
            <person name="Hendrickx F."/>
            <person name="De Corte Z."/>
            <person name="Sonet G."/>
            <person name="Van Belleghem S.M."/>
            <person name="Kostlbacher S."/>
            <person name="Vangestel C."/>
        </authorList>
    </citation>
    <scope>NUCLEOTIDE SEQUENCE [LARGE SCALE GENOMIC DNA]</scope>
    <source>
        <strain evidence="13">W744_W776</strain>
    </source>
</reference>
<evidence type="ECO:0000256" key="7">
    <source>
        <dbReference type="ARBA" id="ARBA00023125"/>
    </source>
</evidence>
<dbReference type="PROSITE" id="PS51030">
    <property type="entry name" value="NUCLEAR_REC_DBD_2"/>
    <property type="match status" value="1"/>
</dbReference>
<dbReference type="PRINTS" id="PR00546">
    <property type="entry name" value="THYROIDHORMR"/>
</dbReference>
<evidence type="ECO:0000259" key="11">
    <source>
        <dbReference type="PROSITE" id="PS51030"/>
    </source>
</evidence>
<dbReference type="InterPro" id="IPR035500">
    <property type="entry name" value="NHR-like_dom_sf"/>
</dbReference>
<dbReference type="SMART" id="SM00399">
    <property type="entry name" value="ZnF_C4"/>
    <property type="match status" value="1"/>
</dbReference>
<dbReference type="InterPro" id="IPR013088">
    <property type="entry name" value="Znf_NHR/GATA"/>
</dbReference>
<organism evidence="13 14">
    <name type="scientific">Oedothorax gibbosus</name>
    <dbReference type="NCBI Taxonomy" id="931172"/>
    <lineage>
        <taxon>Eukaryota</taxon>
        <taxon>Metazoa</taxon>
        <taxon>Ecdysozoa</taxon>
        <taxon>Arthropoda</taxon>
        <taxon>Chelicerata</taxon>
        <taxon>Arachnida</taxon>
        <taxon>Araneae</taxon>
        <taxon>Araneomorphae</taxon>
        <taxon>Entelegynae</taxon>
        <taxon>Araneoidea</taxon>
        <taxon>Linyphiidae</taxon>
        <taxon>Erigoninae</taxon>
        <taxon>Oedothorax</taxon>
    </lineage>
</organism>
<evidence type="ECO:0000256" key="9">
    <source>
        <dbReference type="ARBA" id="ARBA00023170"/>
    </source>
</evidence>
<feature type="domain" description="Nuclear receptor" evidence="11">
    <location>
        <begin position="1"/>
        <end position="59"/>
    </location>
</feature>
<dbReference type="PRINTS" id="PR00398">
    <property type="entry name" value="STRDHORMONER"/>
</dbReference>
<keyword evidence="9" id="KW-0675">Receptor</keyword>
<dbReference type="InterPro" id="IPR001628">
    <property type="entry name" value="Znf_hrmn_rcpt"/>
</dbReference>
<evidence type="ECO:0000256" key="6">
    <source>
        <dbReference type="ARBA" id="ARBA00023015"/>
    </source>
</evidence>
<dbReference type="InterPro" id="IPR000536">
    <property type="entry name" value="Nucl_hrmn_rcpt_lig-bd"/>
</dbReference>
<dbReference type="GO" id="GO:0004879">
    <property type="term" value="F:nuclear receptor activity"/>
    <property type="evidence" value="ECO:0007669"/>
    <property type="project" value="InterPro"/>
</dbReference>
<keyword evidence="8" id="KW-0804">Transcription</keyword>
<protein>
    <recommendedName>
        <fullName evidence="15">Ecdysone-induced protein 78C</fullName>
    </recommendedName>
</protein>
<keyword evidence="3" id="KW-0479">Metal-binding</keyword>
<dbReference type="Gene3D" id="3.30.50.10">
    <property type="entry name" value="Erythroid Transcription Factor GATA-1, subunit A"/>
    <property type="match status" value="1"/>
</dbReference>
<evidence type="ECO:0000256" key="5">
    <source>
        <dbReference type="ARBA" id="ARBA00022833"/>
    </source>
</evidence>
<comment type="caution">
    <text evidence="13">The sequence shown here is derived from an EMBL/GenBank/DDBJ whole genome shotgun (WGS) entry which is preliminary data.</text>
</comment>
<dbReference type="InterPro" id="IPR001723">
    <property type="entry name" value="Nuclear_hrmn_rcpt"/>
</dbReference>
<dbReference type="AlphaFoldDB" id="A0AAV6V4T1"/>
<dbReference type="PROSITE" id="PS51843">
    <property type="entry name" value="NR_LBD"/>
    <property type="match status" value="1"/>
</dbReference>
<dbReference type="Gene3D" id="1.10.565.10">
    <property type="entry name" value="Retinoid X Receptor"/>
    <property type="match status" value="1"/>
</dbReference>
<dbReference type="PANTHER" id="PTHR45805">
    <property type="entry name" value="NUCLEAR HORMONE RECEPTOR HR3-RELATED"/>
    <property type="match status" value="1"/>
</dbReference>
<evidence type="ECO:0000313" key="14">
    <source>
        <dbReference type="Proteomes" id="UP000827092"/>
    </source>
</evidence>
<dbReference type="Proteomes" id="UP000827092">
    <property type="component" value="Unassembled WGS sequence"/>
</dbReference>
<keyword evidence="7" id="KW-0238">DNA-binding</keyword>
<evidence type="ECO:0000256" key="2">
    <source>
        <dbReference type="ARBA" id="ARBA00008092"/>
    </source>
</evidence>
<dbReference type="Pfam" id="PF00104">
    <property type="entry name" value="Hormone_recep"/>
    <property type="match status" value="1"/>
</dbReference>
<comment type="similarity">
    <text evidence="2">Belongs to the nuclear hormone receptor family. NR1 subfamily.</text>
</comment>
<dbReference type="EMBL" id="JAFNEN010000161">
    <property type="protein sequence ID" value="KAG8191301.1"/>
    <property type="molecule type" value="Genomic_DNA"/>
</dbReference>
<evidence type="ECO:0000256" key="3">
    <source>
        <dbReference type="ARBA" id="ARBA00022723"/>
    </source>
</evidence>
<dbReference type="GO" id="GO:0043565">
    <property type="term" value="F:sequence-specific DNA binding"/>
    <property type="evidence" value="ECO:0007669"/>
    <property type="project" value="InterPro"/>
</dbReference>
<evidence type="ECO:0008006" key="15">
    <source>
        <dbReference type="Google" id="ProtNLM"/>
    </source>
</evidence>
<evidence type="ECO:0000256" key="4">
    <source>
        <dbReference type="ARBA" id="ARBA00022771"/>
    </source>
</evidence>
<evidence type="ECO:0000256" key="1">
    <source>
        <dbReference type="ARBA" id="ARBA00004123"/>
    </source>
</evidence>
<gene>
    <name evidence="13" type="ORF">JTE90_006053</name>
</gene>
<keyword evidence="6" id="KW-0805">Transcription regulation</keyword>
<dbReference type="Pfam" id="PF00105">
    <property type="entry name" value="zf-C4"/>
    <property type="match status" value="1"/>
</dbReference>
<keyword evidence="14" id="KW-1185">Reference proteome</keyword>